<evidence type="ECO:0000313" key="2">
    <source>
        <dbReference type="Proteomes" id="UP000008311"/>
    </source>
</evidence>
<name>B9STH9_RICCO</name>
<protein>
    <submittedName>
        <fullName evidence="1">Uncharacterized protein</fullName>
    </submittedName>
</protein>
<evidence type="ECO:0000313" key="1">
    <source>
        <dbReference type="EMBL" id="EEF33067.1"/>
    </source>
</evidence>
<keyword evidence="2" id="KW-1185">Reference proteome</keyword>
<organism evidence="1 2">
    <name type="scientific">Ricinus communis</name>
    <name type="common">Castor bean</name>
    <dbReference type="NCBI Taxonomy" id="3988"/>
    <lineage>
        <taxon>Eukaryota</taxon>
        <taxon>Viridiplantae</taxon>
        <taxon>Streptophyta</taxon>
        <taxon>Embryophyta</taxon>
        <taxon>Tracheophyta</taxon>
        <taxon>Spermatophyta</taxon>
        <taxon>Magnoliopsida</taxon>
        <taxon>eudicotyledons</taxon>
        <taxon>Gunneridae</taxon>
        <taxon>Pentapetalae</taxon>
        <taxon>rosids</taxon>
        <taxon>fabids</taxon>
        <taxon>Malpighiales</taxon>
        <taxon>Euphorbiaceae</taxon>
        <taxon>Acalyphoideae</taxon>
        <taxon>Acalypheae</taxon>
        <taxon>Ricinus</taxon>
    </lineage>
</organism>
<dbReference type="InParanoid" id="B9STH9"/>
<sequence length="102" mass="11635">MTEPNTKILDVTYTKYMDSFPHDSRPPTKEMENKKKSIKLIENLKLCIDDGAPSSVIPDQGSINNRWVLQVPFLLLTGYHQAFGICLIEEVDQKLTLGWLLT</sequence>
<dbReference type="EMBL" id="EQ974131">
    <property type="protein sequence ID" value="EEF33067.1"/>
    <property type="molecule type" value="Genomic_DNA"/>
</dbReference>
<reference evidence="2" key="1">
    <citation type="journal article" date="2010" name="Nat. Biotechnol.">
        <title>Draft genome sequence of the oilseed species Ricinus communis.</title>
        <authorList>
            <person name="Chan A.P."/>
            <person name="Crabtree J."/>
            <person name="Zhao Q."/>
            <person name="Lorenzi H."/>
            <person name="Orvis J."/>
            <person name="Puiu D."/>
            <person name="Melake-Berhan A."/>
            <person name="Jones K.M."/>
            <person name="Redman J."/>
            <person name="Chen G."/>
            <person name="Cahoon E.B."/>
            <person name="Gedil M."/>
            <person name="Stanke M."/>
            <person name="Haas B.J."/>
            <person name="Wortman J.R."/>
            <person name="Fraser-Liggett C.M."/>
            <person name="Ravel J."/>
            <person name="Rabinowicz P.D."/>
        </authorList>
    </citation>
    <scope>NUCLEOTIDE SEQUENCE [LARGE SCALE GENOMIC DNA]</scope>
    <source>
        <strain evidence="2">cv. Hale</strain>
    </source>
</reference>
<accession>B9STH9</accession>
<dbReference type="Proteomes" id="UP000008311">
    <property type="component" value="Unassembled WGS sequence"/>
</dbReference>
<dbReference type="AlphaFoldDB" id="B9STH9"/>
<gene>
    <name evidence="1" type="ORF">RCOM_0491760</name>
</gene>
<proteinExistence type="predicted"/>